<proteinExistence type="predicted"/>
<dbReference type="Proteomes" id="UP001054801">
    <property type="component" value="Chromosome"/>
</dbReference>
<feature type="transmembrane region" description="Helical" evidence="1">
    <location>
        <begin position="12"/>
        <end position="32"/>
    </location>
</feature>
<dbReference type="SUPFAM" id="SSF52317">
    <property type="entry name" value="Class I glutamine amidotransferase-like"/>
    <property type="match status" value="1"/>
</dbReference>
<dbReference type="InterPro" id="IPR029062">
    <property type="entry name" value="Class_I_gatase-like"/>
</dbReference>
<keyword evidence="1" id="KW-0472">Membrane</keyword>
<evidence type="ECO:0000313" key="5">
    <source>
        <dbReference type="Proteomes" id="UP001054801"/>
    </source>
</evidence>
<organism evidence="4 5">
    <name type="scientific">Thiothrix winogradskyi</name>
    <dbReference type="NCBI Taxonomy" id="96472"/>
    <lineage>
        <taxon>Bacteria</taxon>
        <taxon>Pseudomonadati</taxon>
        <taxon>Pseudomonadota</taxon>
        <taxon>Gammaproteobacteria</taxon>
        <taxon>Thiotrichales</taxon>
        <taxon>Thiotrichaceae</taxon>
        <taxon>Thiothrix</taxon>
    </lineage>
</organism>
<accession>A0ABY3T029</accession>
<name>A0ABY3T029_9GAMM</name>
<dbReference type="EMBL" id="CP091244">
    <property type="protein sequence ID" value="UJS24365.1"/>
    <property type="molecule type" value="Genomic_DNA"/>
</dbReference>
<evidence type="ECO:0000259" key="3">
    <source>
        <dbReference type="Pfam" id="PF23357"/>
    </source>
</evidence>
<feature type="domain" description="DUF7088" evidence="3">
    <location>
        <begin position="45"/>
        <end position="115"/>
    </location>
</feature>
<feature type="domain" description="ABC-type uncharacterised transport system" evidence="2">
    <location>
        <begin position="154"/>
        <end position="409"/>
    </location>
</feature>
<dbReference type="InterPro" id="IPR019196">
    <property type="entry name" value="ABC_transp_unknown"/>
</dbReference>
<keyword evidence="1" id="KW-0812">Transmembrane</keyword>
<dbReference type="RefSeq" id="WP_236498812.1">
    <property type="nucleotide sequence ID" value="NZ_CP091244.1"/>
</dbReference>
<protein>
    <submittedName>
        <fullName evidence="4">GldG family protein</fullName>
    </submittedName>
</protein>
<keyword evidence="5" id="KW-1185">Reference proteome</keyword>
<dbReference type="Pfam" id="PF09822">
    <property type="entry name" value="ABC_transp_aux"/>
    <property type="match status" value="1"/>
</dbReference>
<reference evidence="4" key="1">
    <citation type="journal article" date="2022" name="Microorganisms">
        <title>Two New Species of Filamentous Sulfur Bacteria of the Genus Thiothrix, Thiothrix winogradskyi sp. nov. and 'Candidatus Thiothrix sulfatifontis' sp. nov.</title>
        <authorList>
            <person name="Ravin N.V."/>
            <person name="Rossetti S."/>
            <person name="Beletsky A.V."/>
            <person name="Kadnikov V.V."/>
            <person name="Rudenko T.S."/>
            <person name="Smolyakov D.D."/>
            <person name="Moskvitina M.I."/>
            <person name="Gureeva M.V."/>
            <person name="Mardanov A.V."/>
            <person name="Grabovich M.Y."/>
        </authorList>
    </citation>
    <scope>NUCLEOTIDE SEQUENCE</scope>
    <source>
        <strain evidence="4">CT3</strain>
    </source>
</reference>
<evidence type="ECO:0000259" key="2">
    <source>
        <dbReference type="Pfam" id="PF09822"/>
    </source>
</evidence>
<gene>
    <name evidence="4" type="ORF">L2Y54_20915</name>
</gene>
<evidence type="ECO:0000313" key="4">
    <source>
        <dbReference type="EMBL" id="UJS24365.1"/>
    </source>
</evidence>
<sequence length="477" mass="52181">MKMTKTSHRWLGLHNAIFYLLVVLVIGLLGFLSREFTFVADWSQSGRNSLSAPTQTLLKNLDQPLAFIAYIPDNPTLQTQVKDLVAKYQRVKPDTTLEFVNPDLDPARAQQDGIEHSGQLAIHLGERSEVMDSASEQTIGNAIQRMSRGGERLVVFLEGHGERQPLSSESTGMSQLVAQLQRSGFLVQPHNLVRTQSIPQNASFAVIAAPQQDFLPGEVAVLKTYVEQGGNLLWLQDPGGLRGLQALEELLGLQIHTGTVIDANEDLQAMLGINHPAVVPVVDYGKAELVSKLAGKQTVFPFATLVARDPQAGTKDGALIWQAEEFLYTLPASWLESSGVLEGAVKFDEGSDDQPGPVPIGVSLVRQLASTSLSQQEAQETVAERSRSEQRVVVMGDSDFMLNSFIGQGANLDLASNIFNWLSADDSLLKVPVIRAPDTQLELSETAGAVLGTFFLFVLPLGLLAAGLWIWWRRRRR</sequence>
<evidence type="ECO:0000256" key="1">
    <source>
        <dbReference type="SAM" id="Phobius"/>
    </source>
</evidence>
<dbReference type="InterPro" id="IPR055396">
    <property type="entry name" value="DUF7088"/>
</dbReference>
<keyword evidence="1" id="KW-1133">Transmembrane helix</keyword>
<feature type="transmembrane region" description="Helical" evidence="1">
    <location>
        <begin position="449"/>
        <end position="472"/>
    </location>
</feature>
<dbReference type="Pfam" id="PF23357">
    <property type="entry name" value="DUF7088"/>
    <property type="match status" value="1"/>
</dbReference>